<evidence type="ECO:0000256" key="1">
    <source>
        <dbReference type="ARBA" id="ARBA00001933"/>
    </source>
</evidence>
<dbReference type="GO" id="GO:0006565">
    <property type="term" value="P:L-serine catabolic process"/>
    <property type="evidence" value="ECO:0007669"/>
    <property type="project" value="TreeGrafter"/>
</dbReference>
<dbReference type="GO" id="GO:0003941">
    <property type="term" value="F:L-serine ammonia-lyase activity"/>
    <property type="evidence" value="ECO:0007669"/>
    <property type="project" value="TreeGrafter"/>
</dbReference>
<dbReference type="PANTHER" id="PTHR48078">
    <property type="entry name" value="THREONINE DEHYDRATASE, MITOCHONDRIAL-RELATED"/>
    <property type="match status" value="1"/>
</dbReference>
<evidence type="ECO:0000313" key="5">
    <source>
        <dbReference type="EMBL" id="KZL09467.1"/>
    </source>
</evidence>
<dbReference type="InterPro" id="IPR050147">
    <property type="entry name" value="Ser/Thr_Dehydratase"/>
</dbReference>
<dbReference type="Pfam" id="PF00291">
    <property type="entry name" value="PALP"/>
    <property type="match status" value="1"/>
</dbReference>
<organism evidence="5 6">
    <name type="scientific">Pseudovibrio axinellae</name>
    <dbReference type="NCBI Taxonomy" id="989403"/>
    <lineage>
        <taxon>Bacteria</taxon>
        <taxon>Pseudomonadati</taxon>
        <taxon>Pseudomonadota</taxon>
        <taxon>Alphaproteobacteria</taxon>
        <taxon>Hyphomicrobiales</taxon>
        <taxon>Stappiaceae</taxon>
        <taxon>Pseudovibrio</taxon>
    </lineage>
</organism>
<dbReference type="AlphaFoldDB" id="A0A165U226"/>
<comment type="cofactor">
    <cofactor evidence="1">
        <name>pyridoxal 5'-phosphate</name>
        <dbReference type="ChEBI" id="CHEBI:597326"/>
    </cofactor>
</comment>
<evidence type="ECO:0000313" key="6">
    <source>
        <dbReference type="Proteomes" id="UP000076577"/>
    </source>
</evidence>
<dbReference type="RefSeq" id="WP_068010070.1">
    <property type="nucleotide sequence ID" value="NZ_FOFM01000003.1"/>
</dbReference>
<dbReference type="PANTHER" id="PTHR48078:SF7">
    <property type="entry name" value="BLL6502 PROTEIN"/>
    <property type="match status" value="1"/>
</dbReference>
<comment type="caution">
    <text evidence="5">The sequence shown here is derived from an EMBL/GenBank/DDBJ whole genome shotgun (WGS) entry which is preliminary data.</text>
</comment>
<reference evidence="5 6" key="1">
    <citation type="journal article" date="2016" name="Front. Microbiol.">
        <title>Comparative Genomic Analysis Reveals a Diverse Repertoire of Genes Involved in Prokaryote-Eukaryote Interactions within the Pseudovibrio Genus.</title>
        <authorList>
            <person name="Romano S."/>
            <person name="Fernandez-Guerra A."/>
            <person name="Reen F.J."/>
            <person name="Glockner F.O."/>
            <person name="Crowley S.P."/>
            <person name="O'Sullivan O."/>
            <person name="Cotter P.D."/>
            <person name="Adams C."/>
            <person name="Dobson A.D."/>
            <person name="O'Gara F."/>
        </authorList>
    </citation>
    <scope>NUCLEOTIDE SEQUENCE [LARGE SCALE GENOMIC DNA]</scope>
    <source>
        <strain evidence="5 6">Ad2</strain>
    </source>
</reference>
<dbReference type="GO" id="GO:0009097">
    <property type="term" value="P:isoleucine biosynthetic process"/>
    <property type="evidence" value="ECO:0007669"/>
    <property type="project" value="TreeGrafter"/>
</dbReference>
<sequence>MLTLAALEEASQELRPFIAPTALYSWPLLNDALGCEVFVKHENHAPTGSFKARCALLYLLRQSARHISSTSFVTASRGNFGIGIAWAASILQLRSAIIVPQGTFKETAAAIQSYGAFMIEHGADFEEAHAFACQLAEDSNQVLSPGFDYDLVVGAATYALEIFRAIKDLDAVYVPVGLGTGICGLISVRDLFGLKTKIIGVVAQGADGCARSIEAGEYVLTPSANTFAEGICVRGPDRDAFALIRSGAERVIRVSDDEIAEAIRLLYRTTHNTCEGAAAAGLAGLRSERSRLKGKKASFILCGQNINQAWMTRVLQGETPTM</sequence>
<evidence type="ECO:0000256" key="3">
    <source>
        <dbReference type="ARBA" id="ARBA00023239"/>
    </source>
</evidence>
<dbReference type="InterPro" id="IPR036052">
    <property type="entry name" value="TrpB-like_PALP_sf"/>
</dbReference>
<keyword evidence="2" id="KW-0663">Pyridoxal phosphate</keyword>
<dbReference type="EMBL" id="LMCB01000122">
    <property type="protein sequence ID" value="KZL09467.1"/>
    <property type="molecule type" value="Genomic_DNA"/>
</dbReference>
<dbReference type="STRING" id="989403.SAMN05421798_103306"/>
<keyword evidence="3 5" id="KW-0456">Lyase</keyword>
<keyword evidence="6" id="KW-1185">Reference proteome</keyword>
<dbReference type="NCBIfam" id="NF004771">
    <property type="entry name" value="PRK06110.1"/>
    <property type="match status" value="1"/>
</dbReference>
<evidence type="ECO:0000259" key="4">
    <source>
        <dbReference type="Pfam" id="PF00291"/>
    </source>
</evidence>
<dbReference type="Proteomes" id="UP000076577">
    <property type="component" value="Unassembled WGS sequence"/>
</dbReference>
<feature type="domain" description="Tryptophan synthase beta chain-like PALP" evidence="4">
    <location>
        <begin position="15"/>
        <end position="303"/>
    </location>
</feature>
<name>A0A165U226_9HYPH</name>
<dbReference type="GO" id="GO:0004794">
    <property type="term" value="F:threonine deaminase activity"/>
    <property type="evidence" value="ECO:0007669"/>
    <property type="project" value="UniProtKB-EC"/>
</dbReference>
<proteinExistence type="predicted"/>
<dbReference type="SUPFAM" id="SSF53686">
    <property type="entry name" value="Tryptophan synthase beta subunit-like PLP-dependent enzymes"/>
    <property type="match status" value="1"/>
</dbReference>
<dbReference type="OrthoDB" id="9811476at2"/>
<dbReference type="Gene3D" id="3.40.50.1100">
    <property type="match status" value="2"/>
</dbReference>
<evidence type="ECO:0000256" key="2">
    <source>
        <dbReference type="ARBA" id="ARBA00022898"/>
    </source>
</evidence>
<accession>A0A165U226</accession>
<protein>
    <submittedName>
        <fullName evidence="5">L-threonine dehydratase biosynthetic IlvA</fullName>
        <ecNumber evidence="5">4.3.1.19</ecNumber>
    </submittedName>
</protein>
<dbReference type="PATRIC" id="fig|989403.3.peg.4446"/>
<dbReference type="InterPro" id="IPR001926">
    <property type="entry name" value="TrpB-like_PALP"/>
</dbReference>
<dbReference type="EC" id="4.3.1.19" evidence="5"/>
<dbReference type="GO" id="GO:0006567">
    <property type="term" value="P:L-threonine catabolic process"/>
    <property type="evidence" value="ECO:0007669"/>
    <property type="project" value="TreeGrafter"/>
</dbReference>
<gene>
    <name evidence="5" type="primary">ilvA</name>
    <name evidence="5" type="ORF">PsAD2_04069</name>
</gene>